<dbReference type="GeneID" id="120833262"/>
<organism evidence="2 3">
    <name type="scientific">Gasterosteus aculeatus aculeatus</name>
    <name type="common">three-spined stickleback</name>
    <dbReference type="NCBI Taxonomy" id="481459"/>
    <lineage>
        <taxon>Eukaryota</taxon>
        <taxon>Metazoa</taxon>
        <taxon>Chordata</taxon>
        <taxon>Craniata</taxon>
        <taxon>Vertebrata</taxon>
        <taxon>Euteleostomi</taxon>
        <taxon>Actinopterygii</taxon>
        <taxon>Neopterygii</taxon>
        <taxon>Teleostei</taxon>
        <taxon>Neoteleostei</taxon>
        <taxon>Acanthomorphata</taxon>
        <taxon>Eupercaria</taxon>
        <taxon>Perciformes</taxon>
        <taxon>Cottioidei</taxon>
        <taxon>Gasterosteales</taxon>
        <taxon>Gasterosteidae</taxon>
        <taxon>Gasterosteus</taxon>
    </lineage>
</organism>
<evidence type="ECO:0000313" key="2">
    <source>
        <dbReference type="Ensembl" id="ENSGACP00000069208.1"/>
    </source>
</evidence>
<feature type="region of interest" description="Disordered" evidence="1">
    <location>
        <begin position="115"/>
        <end position="143"/>
    </location>
</feature>
<accession>A0AAQ4S230</accession>
<keyword evidence="3" id="KW-1185">Reference proteome</keyword>
<name>A0AAQ4S230_GASAC</name>
<dbReference type="Pfam" id="PF15165">
    <property type="entry name" value="REC114-like"/>
    <property type="match status" value="1"/>
</dbReference>
<evidence type="ECO:0000313" key="3">
    <source>
        <dbReference type="Proteomes" id="UP000007635"/>
    </source>
</evidence>
<dbReference type="PANTHER" id="PTHR34921:SF1">
    <property type="entry name" value="MEIOTIC RECOMBINATION PROTEIN REC114"/>
    <property type="match status" value="1"/>
</dbReference>
<dbReference type="InterPro" id="IPR029168">
    <property type="entry name" value="REC114L"/>
</dbReference>
<dbReference type="PANTHER" id="PTHR34921">
    <property type="entry name" value="MEIOTIC RECOMBINATION PROTEIN REC114"/>
    <property type="match status" value="1"/>
</dbReference>
<dbReference type="AlphaFoldDB" id="A0AAQ4S230"/>
<reference evidence="2" key="3">
    <citation type="submission" date="2025-09" db="UniProtKB">
        <authorList>
            <consortium name="Ensembl"/>
        </authorList>
    </citation>
    <scope>IDENTIFICATION</scope>
</reference>
<dbReference type="Proteomes" id="UP000007635">
    <property type="component" value="Chromosome II"/>
</dbReference>
<dbReference type="KEGG" id="gat:120833262"/>
<dbReference type="Ensembl" id="ENSGACT00000061104.1">
    <property type="protein sequence ID" value="ENSGACP00000069208.1"/>
    <property type="gene ID" value="ENSGACG00000032499.1"/>
</dbReference>
<protein>
    <submittedName>
        <fullName evidence="2">REC114 meiotic recombination protein</fullName>
    </submittedName>
</protein>
<dbReference type="GeneTree" id="ENSGT00390000007235"/>
<sequence>MSACQSWRLTRYGRFVPGSTGEQPWKIFEAKDNKPGIFLTIVGSGYLLVLQGQESLDTIPLFGESHFLKVQQKSDNLMFRFTLQGESRMSRMQFGGRCRAEAIKECSSALEKLQEYTSVSTHDDTPSPAKPPPPAEASAPVIQQTGRGKAVEVDAEGSLSIRSLTQRLLDRPQHILGETVVSLPRVYHQGSLVQVDFEPILRVCLLDPSFPAFVEEMEGELEKLLEE</sequence>
<reference evidence="2 3" key="1">
    <citation type="journal article" date="2021" name="G3 (Bethesda)">
        <title>Improved contiguity of the threespine stickleback genome using long-read sequencing.</title>
        <authorList>
            <person name="Nath S."/>
            <person name="Shaw D.E."/>
            <person name="White M.A."/>
        </authorList>
    </citation>
    <scope>NUCLEOTIDE SEQUENCE [LARGE SCALE GENOMIC DNA]</scope>
    <source>
        <strain evidence="2 3">Lake Benthic</strain>
    </source>
</reference>
<dbReference type="RefSeq" id="XP_040056152.1">
    <property type="nucleotide sequence ID" value="XM_040200218.1"/>
</dbReference>
<evidence type="ECO:0000256" key="1">
    <source>
        <dbReference type="SAM" id="MobiDB-lite"/>
    </source>
</evidence>
<dbReference type="CTD" id="283677"/>
<reference evidence="2" key="2">
    <citation type="submission" date="2025-08" db="UniProtKB">
        <authorList>
            <consortium name="Ensembl"/>
        </authorList>
    </citation>
    <scope>IDENTIFICATION</scope>
</reference>
<proteinExistence type="predicted"/>